<gene>
    <name evidence="1" type="ORF">LTS18_013840</name>
</gene>
<comment type="caution">
    <text evidence="1">The sequence shown here is derived from an EMBL/GenBank/DDBJ whole genome shotgun (WGS) entry which is preliminary data.</text>
</comment>
<evidence type="ECO:0000313" key="2">
    <source>
        <dbReference type="Proteomes" id="UP001186974"/>
    </source>
</evidence>
<name>A0ACC3DHM7_9PEZI</name>
<protein>
    <submittedName>
        <fullName evidence="1">Uncharacterized protein</fullName>
    </submittedName>
</protein>
<reference evidence="1" key="1">
    <citation type="submission" date="2024-09" db="EMBL/GenBank/DDBJ databases">
        <title>Black Yeasts Isolated from many extreme environments.</title>
        <authorList>
            <person name="Coleine C."/>
            <person name="Stajich J.E."/>
            <person name="Selbmann L."/>
        </authorList>
    </citation>
    <scope>NUCLEOTIDE SEQUENCE</scope>
    <source>
        <strain evidence="1">CCFEE 5737</strain>
    </source>
</reference>
<accession>A0ACC3DHM7</accession>
<dbReference type="EMBL" id="JAWDJW010004335">
    <property type="protein sequence ID" value="KAK3076131.1"/>
    <property type="molecule type" value="Genomic_DNA"/>
</dbReference>
<feature type="non-terminal residue" evidence="1">
    <location>
        <position position="213"/>
    </location>
</feature>
<organism evidence="1 2">
    <name type="scientific">Coniosporium uncinatum</name>
    <dbReference type="NCBI Taxonomy" id="93489"/>
    <lineage>
        <taxon>Eukaryota</taxon>
        <taxon>Fungi</taxon>
        <taxon>Dikarya</taxon>
        <taxon>Ascomycota</taxon>
        <taxon>Pezizomycotina</taxon>
        <taxon>Dothideomycetes</taxon>
        <taxon>Dothideomycetes incertae sedis</taxon>
        <taxon>Coniosporium</taxon>
    </lineage>
</organism>
<dbReference type="Proteomes" id="UP001186974">
    <property type="component" value="Unassembled WGS sequence"/>
</dbReference>
<keyword evidence="2" id="KW-1185">Reference proteome</keyword>
<evidence type="ECO:0000313" key="1">
    <source>
        <dbReference type="EMBL" id="KAK3076131.1"/>
    </source>
</evidence>
<proteinExistence type="predicted"/>
<sequence>MRRSTSESEGEIRETDRDKANMKPPTTNSSSVNRAFRSRASATNSPEPFSGPDTLRRSRERSRSPFRHDSAPRGAKRNRDEAHFRDPREYKVRPHNDYRRHHKSYADLEQPVASSRYDRRNSHDRPHGRDSRDRSRSPYRAGRYDNNDRQEKDVRHYDSGRKDGGPARDHRNHSGRERGAAPTDSRNQAHKFAVPQAKSRRNDNSSSASGNAG</sequence>